<comment type="caution">
    <text evidence="1">The sequence shown here is derived from an EMBL/GenBank/DDBJ whole genome shotgun (WGS) entry which is preliminary data.</text>
</comment>
<accession>A0A2M6WV16</accession>
<dbReference type="Proteomes" id="UP000230481">
    <property type="component" value="Unassembled WGS sequence"/>
</dbReference>
<reference evidence="2" key="1">
    <citation type="submission" date="2017-09" db="EMBL/GenBank/DDBJ databases">
        <title>Depth-based differentiation of microbial function through sediment-hosted aquifers and enrichment of novel symbionts in the deep terrestrial subsurface.</title>
        <authorList>
            <person name="Probst A.J."/>
            <person name="Ladd B."/>
            <person name="Jarett J.K."/>
            <person name="Geller-Mcgrath D.E."/>
            <person name="Sieber C.M.K."/>
            <person name="Emerson J.B."/>
            <person name="Anantharaman K."/>
            <person name="Thomas B.C."/>
            <person name="Malmstrom R."/>
            <person name="Stieglmeier M."/>
            <person name="Klingl A."/>
            <person name="Woyke T."/>
            <person name="Ryan C.M."/>
            <person name="Banfield J.F."/>
        </authorList>
    </citation>
    <scope>NUCLEOTIDE SEQUENCE [LARGE SCALE GENOMIC DNA]</scope>
</reference>
<dbReference type="AlphaFoldDB" id="A0A2M6WV16"/>
<evidence type="ECO:0000313" key="1">
    <source>
        <dbReference type="EMBL" id="PIT96645.1"/>
    </source>
</evidence>
<organism evidence="1 2">
    <name type="scientific">Candidatus Campbellbacteria bacterium CG10_big_fil_rev_8_21_14_0_10_35_52</name>
    <dbReference type="NCBI Taxonomy" id="1974527"/>
    <lineage>
        <taxon>Bacteria</taxon>
        <taxon>Candidatus Campbelliibacteriota</taxon>
    </lineage>
</organism>
<evidence type="ECO:0000313" key="2">
    <source>
        <dbReference type="Proteomes" id="UP000230481"/>
    </source>
</evidence>
<name>A0A2M6WV16_9BACT</name>
<protein>
    <submittedName>
        <fullName evidence="1">Uncharacterized protein</fullName>
    </submittedName>
</protein>
<dbReference type="EMBL" id="PFAA01000037">
    <property type="protein sequence ID" value="PIT96645.1"/>
    <property type="molecule type" value="Genomic_DNA"/>
</dbReference>
<proteinExistence type="predicted"/>
<sequence length="72" mass="8719">MFQEVSERRILNYIVLHAIHKELLIAVLKDKETLERIVSFNQNFPVYKKAWDIVEDRGHKLIIDKFKSFYIK</sequence>
<gene>
    <name evidence="1" type="ORF">COT82_01995</name>
</gene>